<name>A0A6P7XT86_9AMPH</name>
<dbReference type="PANTHER" id="PTHR10339:SF26">
    <property type="entry name" value="NAD(P)(+)--ARGININE ADP-RIBOSYLTRANSFERASE"/>
    <property type="match status" value="1"/>
</dbReference>
<dbReference type="Pfam" id="PF01129">
    <property type="entry name" value="ART"/>
    <property type="match status" value="1"/>
</dbReference>
<dbReference type="KEGG" id="muo:115468271"/>
<protein>
    <recommendedName>
        <fullName evidence="10">NAD(P)(+)--arginine ADP-ribosyltransferase</fullName>
        <ecNumber evidence="10">2.4.2.31</ecNumber>
    </recommendedName>
    <alternativeName>
        <fullName evidence="10">Mono(ADP-ribosyl)transferase</fullName>
    </alternativeName>
</protein>
<evidence type="ECO:0000256" key="1">
    <source>
        <dbReference type="ARBA" id="ARBA00009558"/>
    </source>
</evidence>
<dbReference type="PRINTS" id="PR00970">
    <property type="entry name" value="RIBTRNSFRASE"/>
</dbReference>
<dbReference type="EC" id="2.4.2.31" evidence="10"/>
<dbReference type="PANTHER" id="PTHR10339">
    <property type="entry name" value="ADP-RIBOSYLTRANSFERASE"/>
    <property type="match status" value="1"/>
</dbReference>
<gene>
    <name evidence="12 13" type="primary">LOC115468271</name>
</gene>
<dbReference type="InterPro" id="IPR050999">
    <property type="entry name" value="ADP-ribosyltransferase_ARG"/>
</dbReference>
<dbReference type="FunFam" id="3.90.176.10:FF:000001">
    <property type="entry name" value="NAD(P)(+)--arginine ADP-ribosyltransferase"/>
    <property type="match status" value="1"/>
</dbReference>
<evidence type="ECO:0000256" key="6">
    <source>
        <dbReference type="ARBA" id="ARBA00022857"/>
    </source>
</evidence>
<evidence type="ECO:0000256" key="7">
    <source>
        <dbReference type="ARBA" id="ARBA00023027"/>
    </source>
</evidence>
<dbReference type="Gene3D" id="3.90.176.10">
    <property type="entry name" value="Toxin ADP-ribosyltransferase, Chain A, domain 1"/>
    <property type="match status" value="1"/>
</dbReference>
<evidence type="ECO:0000256" key="3">
    <source>
        <dbReference type="ARBA" id="ARBA00022679"/>
    </source>
</evidence>
<keyword evidence="2 10" id="KW-0328">Glycosyltransferase</keyword>
<evidence type="ECO:0000313" key="12">
    <source>
        <dbReference type="RefSeq" id="XP_030055713.1"/>
    </source>
</evidence>
<keyword evidence="3 10" id="KW-0808">Transferase</keyword>
<dbReference type="RefSeq" id="XP_030055713.1">
    <property type="nucleotide sequence ID" value="XM_030199853.1"/>
</dbReference>
<dbReference type="Proteomes" id="UP000515156">
    <property type="component" value="Chromosome 4"/>
</dbReference>
<proteinExistence type="inferred from homology"/>
<feature type="signal peptide" evidence="10">
    <location>
        <begin position="1"/>
        <end position="24"/>
    </location>
</feature>
<evidence type="ECO:0000313" key="11">
    <source>
        <dbReference type="Proteomes" id="UP000515156"/>
    </source>
</evidence>
<evidence type="ECO:0000313" key="13">
    <source>
        <dbReference type="RefSeq" id="XP_030055714.1"/>
    </source>
</evidence>
<keyword evidence="11" id="KW-1185">Reference proteome</keyword>
<dbReference type="InterPro" id="IPR000768">
    <property type="entry name" value="ART"/>
</dbReference>
<dbReference type="GO" id="GO:0003950">
    <property type="term" value="F:NAD+ poly-ADP-ribosyltransferase activity"/>
    <property type="evidence" value="ECO:0007669"/>
    <property type="project" value="TreeGrafter"/>
</dbReference>
<evidence type="ECO:0000256" key="5">
    <source>
        <dbReference type="ARBA" id="ARBA00022729"/>
    </source>
</evidence>
<evidence type="ECO:0000256" key="10">
    <source>
        <dbReference type="RuleBase" id="RU361228"/>
    </source>
</evidence>
<dbReference type="GO" id="GO:0106274">
    <property type="term" value="F:NAD+-protein-arginine ADP-ribosyltransferase activity"/>
    <property type="evidence" value="ECO:0007669"/>
    <property type="project" value="UniProtKB-EC"/>
</dbReference>
<evidence type="ECO:0000256" key="4">
    <source>
        <dbReference type="ARBA" id="ARBA00022695"/>
    </source>
</evidence>
<evidence type="ECO:0000256" key="8">
    <source>
        <dbReference type="ARBA" id="ARBA00023157"/>
    </source>
</evidence>
<keyword evidence="7 10" id="KW-0520">NAD</keyword>
<dbReference type="PROSITE" id="PS51996">
    <property type="entry name" value="TR_MART"/>
    <property type="match status" value="1"/>
</dbReference>
<keyword evidence="6 10" id="KW-0521">NADP</keyword>
<dbReference type="GO" id="GO:0016779">
    <property type="term" value="F:nucleotidyltransferase activity"/>
    <property type="evidence" value="ECO:0007669"/>
    <property type="project" value="UniProtKB-KW"/>
</dbReference>
<keyword evidence="5 10" id="KW-0732">Signal</keyword>
<keyword evidence="8" id="KW-1015">Disulfide bond</keyword>
<dbReference type="RefSeq" id="XP_030055714.1">
    <property type="nucleotide sequence ID" value="XM_030199854.1"/>
</dbReference>
<reference evidence="12 13" key="1">
    <citation type="submission" date="2025-04" db="UniProtKB">
        <authorList>
            <consortium name="RefSeq"/>
        </authorList>
    </citation>
    <scope>IDENTIFICATION</scope>
</reference>
<feature type="chain" id="PRO_5044519068" description="NAD(P)(+)--arginine ADP-ribosyltransferase" evidence="10">
    <location>
        <begin position="25"/>
        <end position="304"/>
    </location>
</feature>
<sequence length="304" mass="33892">MKPLTATCASLCAVTLLLLPQVRCEVKEVKLDMVPLSFDDQYNGCEEEMANKIMATRLLQTELDANDDLKQAWEKAKRKWEERKGTLPELPAGFKDEYGIALLVYTGSFYSKFNQEVRFVGYSAQDYMEHFHLKSLHFYVTRAVQILKNNCYSGCRTVYRGVKGIHFLPALGIGSKVRLGQFSSSSLKKDVANFFGNDTFFTITTCLGPCISGYAYLSTEEEVLVPTYEIFNVTAFNSTAHTFVLNSTGRTCSNYNCTYLGGGKPDACSHAAPRAVLALPMAMTSQLFSGLTLLIHTAAMKLFR</sequence>
<accession>A0A6P7XT86</accession>
<keyword evidence="4" id="KW-0548">Nucleotidyltransferase</keyword>
<evidence type="ECO:0000256" key="9">
    <source>
        <dbReference type="ARBA" id="ARBA00047597"/>
    </source>
</evidence>
<dbReference type="SUPFAM" id="SSF56399">
    <property type="entry name" value="ADP-ribosylation"/>
    <property type="match status" value="1"/>
</dbReference>
<dbReference type="GeneID" id="115468271"/>
<dbReference type="AlphaFoldDB" id="A0A6P7XT86"/>
<evidence type="ECO:0000256" key="2">
    <source>
        <dbReference type="ARBA" id="ARBA00022676"/>
    </source>
</evidence>
<organism evidence="11 12">
    <name type="scientific">Microcaecilia unicolor</name>
    <dbReference type="NCBI Taxonomy" id="1415580"/>
    <lineage>
        <taxon>Eukaryota</taxon>
        <taxon>Metazoa</taxon>
        <taxon>Chordata</taxon>
        <taxon>Craniata</taxon>
        <taxon>Vertebrata</taxon>
        <taxon>Euteleostomi</taxon>
        <taxon>Amphibia</taxon>
        <taxon>Gymnophiona</taxon>
        <taxon>Siphonopidae</taxon>
        <taxon>Microcaecilia</taxon>
    </lineage>
</organism>
<comment type="catalytic activity">
    <reaction evidence="9 10">
        <text>L-arginyl-[protein] + NAD(+) = N(omega)-(ADP-D-ribosyl)-L-arginyl-[protein] + nicotinamide + H(+)</text>
        <dbReference type="Rhea" id="RHEA:19149"/>
        <dbReference type="Rhea" id="RHEA-COMP:10532"/>
        <dbReference type="Rhea" id="RHEA-COMP:15087"/>
        <dbReference type="ChEBI" id="CHEBI:15378"/>
        <dbReference type="ChEBI" id="CHEBI:17154"/>
        <dbReference type="ChEBI" id="CHEBI:29965"/>
        <dbReference type="ChEBI" id="CHEBI:57540"/>
        <dbReference type="ChEBI" id="CHEBI:142554"/>
        <dbReference type="EC" id="2.4.2.31"/>
    </reaction>
</comment>
<comment type="similarity">
    <text evidence="1 10">Belongs to the Arg-specific ADP-ribosyltransferase family.</text>
</comment>